<organism evidence="2 3">
    <name type="scientific">Monilinia vaccinii-corymbosi</name>
    <dbReference type="NCBI Taxonomy" id="61207"/>
    <lineage>
        <taxon>Eukaryota</taxon>
        <taxon>Fungi</taxon>
        <taxon>Dikarya</taxon>
        <taxon>Ascomycota</taxon>
        <taxon>Pezizomycotina</taxon>
        <taxon>Leotiomycetes</taxon>
        <taxon>Helotiales</taxon>
        <taxon>Sclerotiniaceae</taxon>
        <taxon>Monilinia</taxon>
    </lineage>
</organism>
<feature type="region of interest" description="Disordered" evidence="1">
    <location>
        <begin position="144"/>
        <end position="163"/>
    </location>
</feature>
<name>A0A8A3PEP0_9HELO</name>
<evidence type="ECO:0000313" key="2">
    <source>
        <dbReference type="EMBL" id="QSZ33506.1"/>
    </source>
</evidence>
<dbReference type="AlphaFoldDB" id="A0A8A3PEP0"/>
<sequence length="163" mass="18457">MVSYVFSEKFHLVYLCSLYGIRSNGHSPYMAWPKIIDAMNAEAQRHLAGGNLFETDPWPPKEYTVTATGAACRRWIKRGKFPGLYPGSLNDEQAGPPMAITPENRNPQRPNLHLHGPQLPSLRQVLNSSNTYPISILNRSTRLVWRGPRNPDGRRRLPDGPIR</sequence>
<gene>
    <name evidence="2" type="ORF">DSL72_005074</name>
</gene>
<dbReference type="EMBL" id="CP063408">
    <property type="protein sequence ID" value="QSZ33506.1"/>
    <property type="molecule type" value="Genomic_DNA"/>
</dbReference>
<accession>A0A8A3PEP0</accession>
<feature type="compositionally biased region" description="Basic and acidic residues" evidence="1">
    <location>
        <begin position="149"/>
        <end position="163"/>
    </location>
</feature>
<dbReference type="OrthoDB" id="3561891at2759"/>
<evidence type="ECO:0000256" key="1">
    <source>
        <dbReference type="SAM" id="MobiDB-lite"/>
    </source>
</evidence>
<dbReference type="Proteomes" id="UP000672032">
    <property type="component" value="Chromosome 4"/>
</dbReference>
<proteinExistence type="predicted"/>
<feature type="region of interest" description="Disordered" evidence="1">
    <location>
        <begin position="86"/>
        <end position="115"/>
    </location>
</feature>
<keyword evidence="3" id="KW-1185">Reference proteome</keyword>
<evidence type="ECO:0000313" key="3">
    <source>
        <dbReference type="Proteomes" id="UP000672032"/>
    </source>
</evidence>
<reference evidence="2" key="1">
    <citation type="submission" date="2020-10" db="EMBL/GenBank/DDBJ databases">
        <title>Genome Sequence of Monilinia vaccinii-corymbosi Sheds Light on Mummy Berry Disease Infection of Blueberry and Mating Type.</title>
        <authorList>
            <person name="Yow A.G."/>
            <person name="Zhang Y."/>
            <person name="Bansal K."/>
            <person name="Eacker S.M."/>
            <person name="Sullivan S."/>
            <person name="Liachko I."/>
            <person name="Cubeta M.A."/>
            <person name="Rollins J.A."/>
            <person name="Ashrafi H."/>
        </authorList>
    </citation>
    <scope>NUCLEOTIDE SEQUENCE</scope>
    <source>
        <strain evidence="2">RL-1</strain>
    </source>
</reference>
<protein>
    <submittedName>
        <fullName evidence="2">Uncharacterized protein</fullName>
    </submittedName>
</protein>